<dbReference type="InterPro" id="IPR020846">
    <property type="entry name" value="MFS_dom"/>
</dbReference>
<feature type="transmembrane region" description="Helical" evidence="6">
    <location>
        <begin position="137"/>
        <end position="158"/>
    </location>
</feature>
<evidence type="ECO:0000313" key="8">
    <source>
        <dbReference type="EMBL" id="PZF97946.1"/>
    </source>
</evidence>
<dbReference type="GO" id="GO:0022857">
    <property type="term" value="F:transmembrane transporter activity"/>
    <property type="evidence" value="ECO:0007669"/>
    <property type="project" value="InterPro"/>
</dbReference>
<evidence type="ECO:0000256" key="5">
    <source>
        <dbReference type="SAM" id="MobiDB-lite"/>
    </source>
</evidence>
<dbReference type="PANTHER" id="PTHR23501">
    <property type="entry name" value="MAJOR FACILITATOR SUPERFAMILY"/>
    <property type="match status" value="1"/>
</dbReference>
<comment type="caution">
    <text evidence="8">The sequence shown here is derived from an EMBL/GenBank/DDBJ whole genome shotgun (WGS) entry which is preliminary data.</text>
</comment>
<feature type="region of interest" description="Disordered" evidence="5">
    <location>
        <begin position="1"/>
        <end position="34"/>
    </location>
</feature>
<dbReference type="SUPFAM" id="SSF103473">
    <property type="entry name" value="MFS general substrate transporter"/>
    <property type="match status" value="1"/>
</dbReference>
<reference evidence="8 9" key="1">
    <citation type="submission" date="2018-01" db="EMBL/GenBank/DDBJ databases">
        <title>Draft genome sequence of Salinispora sp. 13K206.</title>
        <authorList>
            <person name="Sahin N."/>
            <person name="Saygin H."/>
            <person name="Ay H."/>
        </authorList>
    </citation>
    <scope>NUCLEOTIDE SEQUENCE [LARGE SCALE GENOMIC DNA]</scope>
    <source>
        <strain evidence="8 9">13K206</strain>
    </source>
</reference>
<dbReference type="PROSITE" id="PS50850">
    <property type="entry name" value="MFS"/>
    <property type="match status" value="1"/>
</dbReference>
<dbReference type="Gene3D" id="1.20.1720.10">
    <property type="entry name" value="Multidrug resistance protein D"/>
    <property type="match status" value="1"/>
</dbReference>
<dbReference type="EMBL" id="POUB01000085">
    <property type="protein sequence ID" value="PZF97946.1"/>
    <property type="molecule type" value="Genomic_DNA"/>
</dbReference>
<keyword evidence="4 6" id="KW-0472">Membrane</keyword>
<feature type="transmembrane region" description="Helical" evidence="6">
    <location>
        <begin position="88"/>
        <end position="104"/>
    </location>
</feature>
<dbReference type="AlphaFoldDB" id="A0A2W2DLA1"/>
<dbReference type="Pfam" id="PF07690">
    <property type="entry name" value="MFS_1"/>
    <property type="match status" value="1"/>
</dbReference>
<dbReference type="InterPro" id="IPR011701">
    <property type="entry name" value="MFS"/>
</dbReference>
<proteinExistence type="predicted"/>
<feature type="domain" description="Major facilitator superfamily (MFS) profile" evidence="7">
    <location>
        <begin position="46"/>
        <end position="216"/>
    </location>
</feature>
<organism evidence="8 9">
    <name type="scientific">Micromonospora deserti</name>
    <dbReference type="NCBI Taxonomy" id="2070366"/>
    <lineage>
        <taxon>Bacteria</taxon>
        <taxon>Bacillati</taxon>
        <taxon>Actinomycetota</taxon>
        <taxon>Actinomycetes</taxon>
        <taxon>Micromonosporales</taxon>
        <taxon>Micromonosporaceae</taxon>
        <taxon>Micromonospora</taxon>
    </lineage>
</organism>
<accession>A0A2W2DLA1</accession>
<keyword evidence="2 6" id="KW-0812">Transmembrane</keyword>
<feature type="transmembrane region" description="Helical" evidence="6">
    <location>
        <begin position="111"/>
        <end position="131"/>
    </location>
</feature>
<dbReference type="PANTHER" id="PTHR23501:SF1">
    <property type="entry name" value="TRANSPORT PROTEIN HSRA-RELATED"/>
    <property type="match status" value="1"/>
</dbReference>
<feature type="transmembrane region" description="Helical" evidence="6">
    <location>
        <begin position="170"/>
        <end position="192"/>
    </location>
</feature>
<comment type="subcellular location">
    <subcellularLocation>
        <location evidence="1">Cell membrane</location>
        <topology evidence="1">Multi-pass membrane protein</topology>
    </subcellularLocation>
</comment>
<dbReference type="Proteomes" id="UP000248749">
    <property type="component" value="Unassembled WGS sequence"/>
</dbReference>
<keyword evidence="3 6" id="KW-1133">Transmembrane helix</keyword>
<evidence type="ECO:0000256" key="4">
    <source>
        <dbReference type="ARBA" id="ARBA00023136"/>
    </source>
</evidence>
<evidence type="ECO:0000256" key="1">
    <source>
        <dbReference type="ARBA" id="ARBA00004651"/>
    </source>
</evidence>
<gene>
    <name evidence="8" type="ORF">C1I99_14570</name>
</gene>
<protein>
    <recommendedName>
        <fullName evidence="7">Major facilitator superfamily (MFS) profile domain-containing protein</fullName>
    </recommendedName>
</protein>
<evidence type="ECO:0000256" key="6">
    <source>
        <dbReference type="SAM" id="Phobius"/>
    </source>
</evidence>
<feature type="transmembrane region" description="Helical" evidence="6">
    <location>
        <begin position="46"/>
        <end position="68"/>
    </location>
</feature>
<sequence length="216" mass="22506">MGHYMGGQGVTEQDPLRQAASRDTGKPSLTDTPASAERLDPALLKLAGIVLFGAVAALLDTTIISVALDQLGEAFTVPVSTVQWVSTAYLLAMALVIPLTGWCVDRFGAKTTWLSVLTLFLAGSVLCGTAWSAGSLIAFRVVQGLGAGMILPLTQVILAQAAGSRRFGRVMALTAVPGNLIPIVGPVLGGVILNGLSWRWIFLINVPVCLLAIVLA</sequence>
<evidence type="ECO:0000313" key="9">
    <source>
        <dbReference type="Proteomes" id="UP000248749"/>
    </source>
</evidence>
<evidence type="ECO:0000256" key="3">
    <source>
        <dbReference type="ARBA" id="ARBA00022989"/>
    </source>
</evidence>
<name>A0A2W2DLA1_9ACTN</name>
<keyword evidence="9" id="KW-1185">Reference proteome</keyword>
<feature type="transmembrane region" description="Helical" evidence="6">
    <location>
        <begin position="198"/>
        <end position="215"/>
    </location>
</feature>
<dbReference type="GO" id="GO:0005886">
    <property type="term" value="C:plasma membrane"/>
    <property type="evidence" value="ECO:0007669"/>
    <property type="project" value="UniProtKB-SubCell"/>
</dbReference>
<evidence type="ECO:0000259" key="7">
    <source>
        <dbReference type="PROSITE" id="PS50850"/>
    </source>
</evidence>
<dbReference type="InterPro" id="IPR036259">
    <property type="entry name" value="MFS_trans_sf"/>
</dbReference>
<evidence type="ECO:0000256" key="2">
    <source>
        <dbReference type="ARBA" id="ARBA00022692"/>
    </source>
</evidence>